<dbReference type="EMBL" id="POTW01000028">
    <property type="protein sequence ID" value="PZF83177.1"/>
    <property type="molecule type" value="Genomic_DNA"/>
</dbReference>
<protein>
    <submittedName>
        <fullName evidence="1">IS110 family transposase</fullName>
    </submittedName>
</protein>
<proteinExistence type="predicted"/>
<evidence type="ECO:0000313" key="1">
    <source>
        <dbReference type="EMBL" id="PZF79259.1"/>
    </source>
</evidence>
<evidence type="ECO:0000313" key="2">
    <source>
        <dbReference type="EMBL" id="PZF83177.1"/>
    </source>
</evidence>
<reference evidence="1 3" key="1">
    <citation type="submission" date="2018-01" db="EMBL/GenBank/DDBJ databases">
        <title>Draft genome sequence of Jiangella sp. GTF31.</title>
        <authorList>
            <person name="Sahin N."/>
            <person name="Ay H."/>
            <person name="Saygin H."/>
        </authorList>
    </citation>
    <scope>NUCLEOTIDE SEQUENCE [LARGE SCALE GENOMIC DNA]</scope>
    <source>
        <strain evidence="1 3">GTF31</strain>
    </source>
</reference>
<evidence type="ECO:0000313" key="3">
    <source>
        <dbReference type="Proteomes" id="UP000248764"/>
    </source>
</evidence>
<name>A0A2W2BSZ7_9ACTN</name>
<accession>A0A2W2BSZ7</accession>
<comment type="caution">
    <text evidence="1">The sequence shown here is derived from an EMBL/GenBank/DDBJ whole genome shotgun (WGS) entry which is preliminary data.</text>
</comment>
<organism evidence="1 3">
    <name type="scientific">Jiangella anatolica</name>
    <dbReference type="NCBI Taxonomy" id="2670374"/>
    <lineage>
        <taxon>Bacteria</taxon>
        <taxon>Bacillati</taxon>
        <taxon>Actinomycetota</taxon>
        <taxon>Actinomycetes</taxon>
        <taxon>Jiangellales</taxon>
        <taxon>Jiangellaceae</taxon>
        <taxon>Jiangella</taxon>
    </lineage>
</organism>
<dbReference type="EMBL" id="POTW01000156">
    <property type="protein sequence ID" value="PZF79259.1"/>
    <property type="molecule type" value="Genomic_DNA"/>
</dbReference>
<keyword evidence="3" id="KW-1185">Reference proteome</keyword>
<sequence>YNKRIATGDTTTEALRALKRRLARTVFNTLKNNPSTATAPNLTAAA</sequence>
<dbReference type="Proteomes" id="UP000248764">
    <property type="component" value="Unassembled WGS sequence"/>
</dbReference>
<gene>
    <name evidence="2" type="ORF">C1I92_13560</name>
    <name evidence="1" type="ORF">C1I92_32065</name>
</gene>
<feature type="non-terminal residue" evidence="1">
    <location>
        <position position="1"/>
    </location>
</feature>
<dbReference type="AlphaFoldDB" id="A0A2W2BSZ7"/>